<feature type="non-terminal residue" evidence="1">
    <location>
        <position position="168"/>
    </location>
</feature>
<dbReference type="EMBL" id="UINC01108336">
    <property type="protein sequence ID" value="SVC74356.1"/>
    <property type="molecule type" value="Genomic_DNA"/>
</dbReference>
<dbReference type="SUPFAM" id="SSF56300">
    <property type="entry name" value="Metallo-dependent phosphatases"/>
    <property type="match status" value="1"/>
</dbReference>
<dbReference type="Gene3D" id="3.60.21.10">
    <property type="match status" value="1"/>
</dbReference>
<protein>
    <recommendedName>
        <fullName evidence="2">Calcineurin-like phosphoesterase domain-containing protein</fullName>
    </recommendedName>
</protein>
<dbReference type="AlphaFoldDB" id="A0A382PM97"/>
<sequence>VRLLFCGDVVGQSGRKAMCATVKRAKGELGIDFVVANGENAAGGFGITPAICEEFFDAGVDVVTTGNHVWDQREVITYFEQEQRLLRPHNYPLGTPGAGARLFNTTSGGRIIVINVMLRLFMDPLDDPFQCVTQFLKGHRLSKSADAILVDVHGEATSEKQAIAHMLD</sequence>
<gene>
    <name evidence="1" type="ORF">METZ01_LOCUS327210</name>
</gene>
<name>A0A382PM97_9ZZZZ</name>
<feature type="non-terminal residue" evidence="1">
    <location>
        <position position="1"/>
    </location>
</feature>
<evidence type="ECO:0000313" key="1">
    <source>
        <dbReference type="EMBL" id="SVC74356.1"/>
    </source>
</evidence>
<evidence type="ECO:0008006" key="2">
    <source>
        <dbReference type="Google" id="ProtNLM"/>
    </source>
</evidence>
<reference evidence="1" key="1">
    <citation type="submission" date="2018-05" db="EMBL/GenBank/DDBJ databases">
        <authorList>
            <person name="Lanie J.A."/>
            <person name="Ng W.-L."/>
            <person name="Kazmierczak K.M."/>
            <person name="Andrzejewski T.M."/>
            <person name="Davidsen T.M."/>
            <person name="Wayne K.J."/>
            <person name="Tettelin H."/>
            <person name="Glass J.I."/>
            <person name="Rusch D."/>
            <person name="Podicherti R."/>
            <person name="Tsui H.-C.T."/>
            <person name="Winkler M.E."/>
        </authorList>
    </citation>
    <scope>NUCLEOTIDE SEQUENCE</scope>
</reference>
<dbReference type="Pfam" id="PF13277">
    <property type="entry name" value="YmdB"/>
    <property type="match status" value="1"/>
</dbReference>
<dbReference type="PANTHER" id="PTHR36303">
    <property type="entry name" value="2',3'-CYCLIC-NUCLEOTIDE 2'-PHOSPHODIESTERASE"/>
    <property type="match status" value="1"/>
</dbReference>
<organism evidence="1">
    <name type="scientific">marine metagenome</name>
    <dbReference type="NCBI Taxonomy" id="408172"/>
    <lineage>
        <taxon>unclassified sequences</taxon>
        <taxon>metagenomes</taxon>
        <taxon>ecological metagenomes</taxon>
    </lineage>
</organism>
<dbReference type="InterPro" id="IPR005235">
    <property type="entry name" value="YmdB-like"/>
</dbReference>
<accession>A0A382PM97</accession>
<proteinExistence type="predicted"/>
<dbReference type="PANTHER" id="PTHR36303:SF1">
    <property type="entry name" value="2',3'-CYCLIC-NUCLEOTIDE 2'-PHOSPHODIESTERASE"/>
    <property type="match status" value="1"/>
</dbReference>
<dbReference type="InterPro" id="IPR029052">
    <property type="entry name" value="Metallo-depent_PP-like"/>
</dbReference>
<dbReference type="GO" id="GO:0004113">
    <property type="term" value="F:2',3'-cyclic-nucleotide 3'-phosphodiesterase activity"/>
    <property type="evidence" value="ECO:0007669"/>
    <property type="project" value="TreeGrafter"/>
</dbReference>